<evidence type="ECO:0008006" key="3">
    <source>
        <dbReference type="Google" id="ProtNLM"/>
    </source>
</evidence>
<dbReference type="AlphaFoldDB" id="A0A2A6FTZ1"/>
<gene>
    <name evidence="1" type="ORF">B5766_03000</name>
</gene>
<reference evidence="2" key="1">
    <citation type="submission" date="2017-03" db="EMBL/GenBank/DDBJ databases">
        <authorList>
            <person name="Lund M.B."/>
        </authorList>
    </citation>
    <scope>NUCLEOTIDE SEQUENCE [LARGE SCALE GENOMIC DNA]</scope>
</reference>
<protein>
    <recommendedName>
        <fullName evidence="3">AbiEi antitoxin C-terminal domain-containing protein</fullName>
    </recommendedName>
</protein>
<dbReference type="Proteomes" id="UP000219994">
    <property type="component" value="Unassembled WGS sequence"/>
</dbReference>
<name>A0A2A6FTZ1_9MICO</name>
<evidence type="ECO:0000313" key="2">
    <source>
        <dbReference type="Proteomes" id="UP000219994"/>
    </source>
</evidence>
<organism evidence="1 2">
    <name type="scientific">Candidatus Lumbricidiphila eiseniae</name>
    <dbReference type="NCBI Taxonomy" id="1969409"/>
    <lineage>
        <taxon>Bacteria</taxon>
        <taxon>Bacillati</taxon>
        <taxon>Actinomycetota</taxon>
        <taxon>Actinomycetes</taxon>
        <taxon>Micrococcales</taxon>
        <taxon>Microbacteriaceae</taxon>
        <taxon>Candidatus Lumbricidiphila</taxon>
    </lineage>
</organism>
<evidence type="ECO:0000313" key="1">
    <source>
        <dbReference type="EMBL" id="PDQ36118.1"/>
    </source>
</evidence>
<accession>A0A2A6FTZ1</accession>
<proteinExistence type="predicted"/>
<sequence>MALDEPDTAELRAASLAAARPPTFIIERCSAAWVHGASVVAPAQPEFCVARPDRVPLRCEGPPCRVREVRIASEDIVRFSIGSPRSATGTARCTGPVRTALDLLYDITLADATVERLIKHLLVTAAARAQVTARVRSARRIPHQATALARVNRLQLGAEPVCWPLAS</sequence>
<dbReference type="EMBL" id="NAEP01000023">
    <property type="protein sequence ID" value="PDQ36118.1"/>
    <property type="molecule type" value="Genomic_DNA"/>
</dbReference>
<comment type="caution">
    <text evidence="1">The sequence shown here is derived from an EMBL/GenBank/DDBJ whole genome shotgun (WGS) entry which is preliminary data.</text>
</comment>